<dbReference type="InterPro" id="IPR049492">
    <property type="entry name" value="BD-FAE-like_dom"/>
</dbReference>
<reference evidence="4 5" key="1">
    <citation type="submission" date="2024-11" db="EMBL/GenBank/DDBJ databases">
        <authorList>
            <person name="Heng Y.C."/>
            <person name="Lim A.C.H."/>
            <person name="Lee J.K.Y."/>
            <person name="Kittelmann S."/>
        </authorList>
    </citation>
    <scope>NUCLEOTIDE SEQUENCE [LARGE SCALE GENOMIC DNA]</scope>
    <source>
        <strain evidence="4 5">WILCCON 0112</strain>
    </source>
</reference>
<dbReference type="SUPFAM" id="SSF53474">
    <property type="entry name" value="alpha/beta-Hydrolases"/>
    <property type="match status" value="1"/>
</dbReference>
<keyword evidence="5" id="KW-1185">Reference proteome</keyword>
<name>A0ABW8S0K7_9CLOT</name>
<dbReference type="RefSeq" id="WP_406760615.1">
    <property type="nucleotide sequence ID" value="NZ_JBJIAB010000004.1"/>
</dbReference>
<comment type="caution">
    <text evidence="4">The sequence shown here is derived from an EMBL/GenBank/DDBJ whole genome shotgun (WGS) entry which is preliminary data.</text>
</comment>
<evidence type="ECO:0000256" key="2">
    <source>
        <dbReference type="SAM" id="Phobius"/>
    </source>
</evidence>
<sequence>MKKFFKRFFSILFIVLFIFSLFFYKRIILSYRIADKYISLKNHVWTIQEFNTQKSSSSMNYKDVIYKNTNDVPLKLDIYGPINQVYKSSPVLVYVHGGSWAYGDKNIPDALSPVLDTFREQGYTIISTSYELMKEKENFNKQISDVKDTIRWINKNQYSYNLNTSEIGIIGVSSGAHLSLMASYSGDDEFIDDNELSNYSSKVKYLIDFAGPTDLSLLNTQNLNYDLSKIFASISNKEEVIKKYNPINYVSKSNPNTLIIHSDSDNMVPYKSSKELYDKCVQEHSKAKLITLNSSAHDLSNISKDDIMDFSEGLLKFIIFNSPL</sequence>
<evidence type="ECO:0000313" key="4">
    <source>
        <dbReference type="EMBL" id="MFL0164338.1"/>
    </source>
</evidence>
<evidence type="ECO:0000256" key="1">
    <source>
        <dbReference type="ARBA" id="ARBA00022801"/>
    </source>
</evidence>
<dbReference type="EMBL" id="JBJIAB010000004">
    <property type="protein sequence ID" value="MFL0164338.1"/>
    <property type="molecule type" value="Genomic_DNA"/>
</dbReference>
<dbReference type="InterPro" id="IPR029058">
    <property type="entry name" value="AB_hydrolase_fold"/>
</dbReference>
<feature type="domain" description="BD-FAE-like" evidence="3">
    <location>
        <begin position="76"/>
        <end position="279"/>
    </location>
</feature>
<dbReference type="Gene3D" id="3.40.50.1820">
    <property type="entry name" value="alpha/beta hydrolase"/>
    <property type="match status" value="1"/>
</dbReference>
<evidence type="ECO:0000313" key="5">
    <source>
        <dbReference type="Proteomes" id="UP001623600"/>
    </source>
</evidence>
<keyword evidence="2" id="KW-0472">Membrane</keyword>
<dbReference type="InterPro" id="IPR050300">
    <property type="entry name" value="GDXG_lipolytic_enzyme"/>
</dbReference>
<organism evidence="4 5">
    <name type="scientific">Candidatus Clostridium helianthi</name>
    <dbReference type="NCBI Taxonomy" id="3381660"/>
    <lineage>
        <taxon>Bacteria</taxon>
        <taxon>Bacillati</taxon>
        <taxon>Bacillota</taxon>
        <taxon>Clostridia</taxon>
        <taxon>Eubacteriales</taxon>
        <taxon>Clostridiaceae</taxon>
        <taxon>Clostridium</taxon>
    </lineage>
</organism>
<dbReference type="PANTHER" id="PTHR48081:SF13">
    <property type="entry name" value="ALPHA_BETA HYDROLASE"/>
    <property type="match status" value="1"/>
</dbReference>
<dbReference type="Proteomes" id="UP001623600">
    <property type="component" value="Unassembled WGS sequence"/>
</dbReference>
<gene>
    <name evidence="4" type="ORF">ACJDTP_04540</name>
</gene>
<protein>
    <submittedName>
        <fullName evidence="4">Prolyl oligopeptidase family serine peptidase</fullName>
    </submittedName>
</protein>
<keyword evidence="2" id="KW-1133">Transmembrane helix</keyword>
<keyword evidence="1" id="KW-0378">Hydrolase</keyword>
<dbReference type="PANTHER" id="PTHR48081">
    <property type="entry name" value="AB HYDROLASE SUPERFAMILY PROTEIN C4A8.06C"/>
    <property type="match status" value="1"/>
</dbReference>
<keyword evidence="2" id="KW-0812">Transmembrane</keyword>
<evidence type="ECO:0000259" key="3">
    <source>
        <dbReference type="Pfam" id="PF20434"/>
    </source>
</evidence>
<feature type="transmembrane region" description="Helical" evidence="2">
    <location>
        <begin position="7"/>
        <end position="24"/>
    </location>
</feature>
<dbReference type="Pfam" id="PF20434">
    <property type="entry name" value="BD-FAE"/>
    <property type="match status" value="1"/>
</dbReference>
<accession>A0ABW8S0K7</accession>
<proteinExistence type="predicted"/>